<proteinExistence type="predicted"/>
<name>A0A926VDA8_9CYAN</name>
<reference evidence="1" key="2">
    <citation type="submission" date="2020-08" db="EMBL/GenBank/DDBJ databases">
        <authorList>
            <person name="Chen M."/>
            <person name="Teng W."/>
            <person name="Zhao L."/>
            <person name="Hu C."/>
            <person name="Zhou Y."/>
            <person name="Han B."/>
            <person name="Song L."/>
            <person name="Shu W."/>
        </authorList>
    </citation>
    <scope>NUCLEOTIDE SEQUENCE</scope>
    <source>
        <strain evidence="1">FACHB-1375</strain>
    </source>
</reference>
<comment type="caution">
    <text evidence="1">The sequence shown here is derived from an EMBL/GenBank/DDBJ whole genome shotgun (WGS) entry which is preliminary data.</text>
</comment>
<evidence type="ECO:0000313" key="2">
    <source>
        <dbReference type="Proteomes" id="UP000641646"/>
    </source>
</evidence>
<evidence type="ECO:0000313" key="1">
    <source>
        <dbReference type="EMBL" id="MBD2181691.1"/>
    </source>
</evidence>
<accession>A0A926VDA8</accession>
<dbReference type="RefSeq" id="WP_190464498.1">
    <property type="nucleotide sequence ID" value="NZ_JACJPW010000024.1"/>
</dbReference>
<sequence>MSEVQITVEGEDSITATEELLAIPGISGKLETEGEASKEGTLATIATIVGLTVGVIEIAERIYKWYQKAKESRPGKTFDAKIESPNGRLLLEDATIEEICEVLKSLDRG</sequence>
<dbReference type="Proteomes" id="UP000641646">
    <property type="component" value="Unassembled WGS sequence"/>
</dbReference>
<protein>
    <submittedName>
        <fullName evidence="1">Uncharacterized protein</fullName>
    </submittedName>
</protein>
<keyword evidence="2" id="KW-1185">Reference proteome</keyword>
<dbReference type="AlphaFoldDB" id="A0A926VDA8"/>
<reference evidence="1" key="1">
    <citation type="journal article" date="2015" name="ISME J.">
        <title>Draft Genome Sequence of Streptomyces incarnatus NRRL8089, which Produces the Nucleoside Antibiotic Sinefungin.</title>
        <authorList>
            <person name="Oshima K."/>
            <person name="Hattori M."/>
            <person name="Shimizu H."/>
            <person name="Fukuda K."/>
            <person name="Nemoto M."/>
            <person name="Inagaki K."/>
            <person name="Tamura T."/>
        </authorList>
    </citation>
    <scope>NUCLEOTIDE SEQUENCE</scope>
    <source>
        <strain evidence="1">FACHB-1375</strain>
    </source>
</reference>
<dbReference type="EMBL" id="JACJPW010000024">
    <property type="protein sequence ID" value="MBD2181691.1"/>
    <property type="molecule type" value="Genomic_DNA"/>
</dbReference>
<organism evidence="1 2">
    <name type="scientific">Aerosakkonema funiforme FACHB-1375</name>
    <dbReference type="NCBI Taxonomy" id="2949571"/>
    <lineage>
        <taxon>Bacteria</taxon>
        <taxon>Bacillati</taxon>
        <taxon>Cyanobacteriota</taxon>
        <taxon>Cyanophyceae</taxon>
        <taxon>Oscillatoriophycideae</taxon>
        <taxon>Aerosakkonematales</taxon>
        <taxon>Aerosakkonemataceae</taxon>
        <taxon>Aerosakkonema</taxon>
    </lineage>
</organism>
<gene>
    <name evidence="1" type="ORF">H6G03_11340</name>
</gene>